<dbReference type="Gene3D" id="1.10.510.10">
    <property type="entry name" value="Transferase(Phosphotransferase) domain 1"/>
    <property type="match status" value="1"/>
</dbReference>
<dbReference type="PANTHER" id="PTHR23257:SF958">
    <property type="entry name" value="SERINE_THREONINE-PROTEIN KINASE WNK4"/>
    <property type="match status" value="1"/>
</dbReference>
<reference evidence="4 5" key="1">
    <citation type="submission" date="2024-04" db="EMBL/GenBank/DDBJ databases">
        <title>Tritrichomonas musculus Genome.</title>
        <authorList>
            <person name="Alves-Ferreira E."/>
            <person name="Grigg M."/>
            <person name="Lorenzi H."/>
            <person name="Galac M."/>
        </authorList>
    </citation>
    <scope>NUCLEOTIDE SEQUENCE [LARGE SCALE GENOMIC DNA]</scope>
    <source>
        <strain evidence="4 5">EAF2021</strain>
    </source>
</reference>
<feature type="domain" description="Protein kinase" evidence="3">
    <location>
        <begin position="20"/>
        <end position="289"/>
    </location>
</feature>
<dbReference type="PROSITE" id="PS00108">
    <property type="entry name" value="PROTEIN_KINASE_ST"/>
    <property type="match status" value="1"/>
</dbReference>
<dbReference type="EMBL" id="JAPFFF010000008">
    <property type="protein sequence ID" value="KAK8883897.1"/>
    <property type="molecule type" value="Genomic_DNA"/>
</dbReference>
<gene>
    <name evidence="4" type="ORF">M9Y10_042998</name>
</gene>
<dbReference type="Gene3D" id="1.10.8.10">
    <property type="entry name" value="DNA helicase RuvA subunit, C-terminal domain"/>
    <property type="match status" value="1"/>
</dbReference>
<feature type="compositionally biased region" description="Basic and acidic residues" evidence="2">
    <location>
        <begin position="401"/>
        <end position="414"/>
    </location>
</feature>
<accession>A0ABR2JYG3</accession>
<feature type="coiled-coil region" evidence="1">
    <location>
        <begin position="358"/>
        <end position="392"/>
    </location>
</feature>
<evidence type="ECO:0000313" key="4">
    <source>
        <dbReference type="EMBL" id="KAK8883897.1"/>
    </source>
</evidence>
<sequence length="467" mass="53814">MMNKEIKLRFKKYIVDIKDYKILNQLDSGGFGLVCSVQNTKTGNIYAAKTIINKGNQDQYKRMINREIGIMVKCQHPTLIKFYGYSLQDFNGQPNAVIIMELSKKGSLADLLKNVKKSLADENYDNTARQIILIGIAYGMMHLHQHQIIHRDLKPGNILLDDNLHPHITDFGLSKSFEKENSKSQSQQCGTSIYMAPEAIESTHYNTKADVYSFGILMYEVVTDNVPYPLFENGKMTLFQFTNKIVHENYRPKFNFPVKKSIKKLIERCWSNNSHERPTFEEIFKMLAYNEESNDNDVFDDDDDDEQDENKYYLDDVDVDTILYYADEIQENEDQESDESSKMKELFDTLISPLIKENEELKKQFVSLKQDCDSMKEEINSLKSENLFMKAQIDSFMNSKSSDRIDNKKDKSDQIESSEAGNEDASDLKEEDIQTIMFQSNVSRSVAIKALREVNGDLVSAVMNLAL</sequence>
<dbReference type="SUPFAM" id="SSF46934">
    <property type="entry name" value="UBA-like"/>
    <property type="match status" value="1"/>
</dbReference>
<protein>
    <recommendedName>
        <fullName evidence="3">Protein kinase domain-containing protein</fullName>
    </recommendedName>
</protein>
<dbReference type="InterPro" id="IPR044034">
    <property type="entry name" value="NAC-like_UBA"/>
</dbReference>
<dbReference type="InterPro" id="IPR011009">
    <property type="entry name" value="Kinase-like_dom_sf"/>
</dbReference>
<organism evidence="4 5">
    <name type="scientific">Tritrichomonas musculus</name>
    <dbReference type="NCBI Taxonomy" id="1915356"/>
    <lineage>
        <taxon>Eukaryota</taxon>
        <taxon>Metamonada</taxon>
        <taxon>Parabasalia</taxon>
        <taxon>Tritrichomonadida</taxon>
        <taxon>Tritrichomonadidae</taxon>
        <taxon>Tritrichomonas</taxon>
    </lineage>
</organism>
<dbReference type="InterPro" id="IPR000719">
    <property type="entry name" value="Prot_kinase_dom"/>
</dbReference>
<comment type="caution">
    <text evidence="4">The sequence shown here is derived from an EMBL/GenBank/DDBJ whole genome shotgun (WGS) entry which is preliminary data.</text>
</comment>
<name>A0ABR2JYG3_9EUKA</name>
<evidence type="ECO:0000259" key="3">
    <source>
        <dbReference type="PROSITE" id="PS50011"/>
    </source>
</evidence>
<dbReference type="CDD" id="cd14278">
    <property type="entry name" value="UBA_NAC_like"/>
    <property type="match status" value="1"/>
</dbReference>
<feature type="region of interest" description="Disordered" evidence="2">
    <location>
        <begin position="399"/>
        <end position="429"/>
    </location>
</feature>
<dbReference type="PANTHER" id="PTHR23257">
    <property type="entry name" value="SERINE-THREONINE PROTEIN KINASE"/>
    <property type="match status" value="1"/>
</dbReference>
<dbReference type="Pfam" id="PF00069">
    <property type="entry name" value="Pkinase"/>
    <property type="match status" value="1"/>
</dbReference>
<evidence type="ECO:0000256" key="2">
    <source>
        <dbReference type="SAM" id="MobiDB-lite"/>
    </source>
</evidence>
<dbReference type="InterPro" id="IPR050167">
    <property type="entry name" value="Ser_Thr_protein_kinase"/>
</dbReference>
<evidence type="ECO:0000313" key="5">
    <source>
        <dbReference type="Proteomes" id="UP001470230"/>
    </source>
</evidence>
<dbReference type="Pfam" id="PF19026">
    <property type="entry name" value="UBA_HYPK"/>
    <property type="match status" value="1"/>
</dbReference>
<dbReference type="PROSITE" id="PS50011">
    <property type="entry name" value="PROTEIN_KINASE_DOM"/>
    <property type="match status" value="1"/>
</dbReference>
<keyword evidence="5" id="KW-1185">Reference proteome</keyword>
<keyword evidence="1" id="KW-0175">Coiled coil</keyword>
<dbReference type="SUPFAM" id="SSF56112">
    <property type="entry name" value="Protein kinase-like (PK-like)"/>
    <property type="match status" value="1"/>
</dbReference>
<evidence type="ECO:0000256" key="1">
    <source>
        <dbReference type="SAM" id="Coils"/>
    </source>
</evidence>
<dbReference type="Proteomes" id="UP001470230">
    <property type="component" value="Unassembled WGS sequence"/>
</dbReference>
<dbReference type="SMART" id="SM00220">
    <property type="entry name" value="S_TKc"/>
    <property type="match status" value="1"/>
</dbReference>
<dbReference type="PRINTS" id="PR00109">
    <property type="entry name" value="TYRKINASE"/>
</dbReference>
<proteinExistence type="predicted"/>
<dbReference type="InterPro" id="IPR008271">
    <property type="entry name" value="Ser/Thr_kinase_AS"/>
</dbReference>
<dbReference type="InterPro" id="IPR001245">
    <property type="entry name" value="Ser-Thr/Tyr_kinase_cat_dom"/>
</dbReference>
<dbReference type="InterPro" id="IPR009060">
    <property type="entry name" value="UBA-like_sf"/>
</dbReference>